<dbReference type="RefSeq" id="WP_190834061.1">
    <property type="nucleotide sequence ID" value="NZ_CAWPPI010000082.1"/>
</dbReference>
<dbReference type="Pfam" id="PF16655">
    <property type="entry name" value="PhoD_N"/>
    <property type="match status" value="1"/>
</dbReference>
<evidence type="ECO:0000313" key="3">
    <source>
        <dbReference type="EMBL" id="MBD2775546.1"/>
    </source>
</evidence>
<evidence type="ECO:0000313" key="4">
    <source>
        <dbReference type="Proteomes" id="UP000629098"/>
    </source>
</evidence>
<evidence type="ECO:0000259" key="1">
    <source>
        <dbReference type="Pfam" id="PF09423"/>
    </source>
</evidence>
<dbReference type="Gene3D" id="2.60.40.380">
    <property type="entry name" value="Purple acid phosphatase-like, N-terminal"/>
    <property type="match status" value="1"/>
</dbReference>
<comment type="caution">
    <text evidence="3">The sequence shown here is derived from an EMBL/GenBank/DDBJ whole genome shotgun (WGS) entry which is preliminary data.</text>
</comment>
<dbReference type="Gene3D" id="3.60.21.70">
    <property type="entry name" value="PhoD-like phosphatase"/>
    <property type="match status" value="1"/>
</dbReference>
<dbReference type="EMBL" id="JACXAE010000082">
    <property type="protein sequence ID" value="MBD2775546.1"/>
    <property type="molecule type" value="Genomic_DNA"/>
</dbReference>
<dbReference type="Pfam" id="PF09423">
    <property type="entry name" value="PhoD"/>
    <property type="match status" value="1"/>
</dbReference>
<name>A0A8J7C952_9CYAN</name>
<feature type="domain" description="PhoD-like phosphatase metallophosphatase" evidence="1">
    <location>
        <begin position="161"/>
        <end position="497"/>
    </location>
</feature>
<dbReference type="Proteomes" id="UP000629098">
    <property type="component" value="Unassembled WGS sequence"/>
</dbReference>
<dbReference type="PANTHER" id="PTHR43606">
    <property type="entry name" value="PHOSPHATASE, PUTATIVE (AFU_ORTHOLOGUE AFUA_6G08710)-RELATED"/>
    <property type="match status" value="1"/>
</dbReference>
<dbReference type="InterPro" id="IPR032093">
    <property type="entry name" value="PhoD_N"/>
</dbReference>
<reference evidence="3" key="1">
    <citation type="submission" date="2020-09" db="EMBL/GenBank/DDBJ databases">
        <title>Iningainema tapete sp. nov. (Scytonemataceae, Cyanobacteria) from greenhouses in central Florida (USA) produces two types of nodularin with biosynthetic potential for microcystin-LR and anabaenopeptins.</title>
        <authorList>
            <person name="Berthold D.E."/>
            <person name="Lefler F.W."/>
            <person name="Huang I.-S."/>
            <person name="Abdulla H."/>
            <person name="Zimba P.V."/>
            <person name="Laughinghouse H.D. IV."/>
        </authorList>
    </citation>
    <scope>NUCLEOTIDE SEQUENCE</scope>
    <source>
        <strain evidence="3">BLCCT55</strain>
    </source>
</reference>
<dbReference type="InterPro" id="IPR052900">
    <property type="entry name" value="Phospholipid_Metab_Enz"/>
</dbReference>
<sequence length="528" mass="59682">MVNYRNFEQLLSSPIKRRNLIVGAGAVTGFLIANQFHQRAIAQVKFPSYPFTLGIASGEPDPNSVVIWTRLAPDPLNGGGMPSVNVPIEWLVATDPKMKNIVAKGTEITIPEFAHSVRVEVNRLKPDTWYWYQFISGTEASPIGRTRTAPRPESNASRLAFALASCQHYEQGYFTAYKYMAEEELDLVVHVGDYIYEGGITPGRVRQHNGSEIFTLEDYRNRHALYKTDPNLQAAHAAFPWIVTWDDHEVENNYANDISEVDNEPDQDRAVFLQRRALAYQAYYEHMPLRPFSRPRGADMQLYRRLNFGKLATFHVLDTRQYRTDQPCGDGTKERCPENFDSSATITGKRQEDWLYRGLDRSQAQWNILAQQVIVAQRDFTPGEGATFSMDKWDGYLASRDRLLHFLEQRKPSNPVVLTGDVHNNWAMDLKADFDRPESAIVGSEFVCTSITSGGDGADSSPGVEAYLPDNPHIKFFNNQRGYVRCIVTPSNWQSDYQVMSNVTTQSGTISTRASFVVENGRPGVQQA</sequence>
<accession>A0A8J7C952</accession>
<dbReference type="AlphaFoldDB" id="A0A8J7C952"/>
<protein>
    <submittedName>
        <fullName evidence="3">Alkaline phosphatase</fullName>
    </submittedName>
</protein>
<keyword evidence="4" id="KW-1185">Reference proteome</keyword>
<proteinExistence type="predicted"/>
<dbReference type="InterPro" id="IPR038607">
    <property type="entry name" value="PhoD-like_sf"/>
</dbReference>
<evidence type="ECO:0000259" key="2">
    <source>
        <dbReference type="Pfam" id="PF16655"/>
    </source>
</evidence>
<dbReference type="PANTHER" id="PTHR43606:SF2">
    <property type="entry name" value="ALKALINE PHOSPHATASE FAMILY PROTEIN (AFU_ORTHOLOGUE AFUA_5G03860)"/>
    <property type="match status" value="1"/>
</dbReference>
<dbReference type="InterPro" id="IPR018946">
    <property type="entry name" value="PhoD-like_MPP"/>
</dbReference>
<organism evidence="3 4">
    <name type="scientific">Iningainema tapete BLCC-T55</name>
    <dbReference type="NCBI Taxonomy" id="2748662"/>
    <lineage>
        <taxon>Bacteria</taxon>
        <taxon>Bacillati</taxon>
        <taxon>Cyanobacteriota</taxon>
        <taxon>Cyanophyceae</taxon>
        <taxon>Nostocales</taxon>
        <taxon>Scytonemataceae</taxon>
        <taxon>Iningainema tapete</taxon>
    </lineage>
</organism>
<dbReference type="CDD" id="cd07389">
    <property type="entry name" value="MPP_PhoD"/>
    <property type="match status" value="1"/>
</dbReference>
<gene>
    <name evidence="3" type="ORF">ICL16_26680</name>
</gene>
<dbReference type="SUPFAM" id="SSF56300">
    <property type="entry name" value="Metallo-dependent phosphatases"/>
    <property type="match status" value="1"/>
</dbReference>
<dbReference type="InterPro" id="IPR029052">
    <property type="entry name" value="Metallo-depent_PP-like"/>
</dbReference>
<feature type="domain" description="Phospholipase D N-terminal" evidence="2">
    <location>
        <begin position="53"/>
        <end position="148"/>
    </location>
</feature>